<dbReference type="GO" id="GO:0006310">
    <property type="term" value="P:DNA recombination"/>
    <property type="evidence" value="ECO:0007669"/>
    <property type="project" value="UniProtKB-KW"/>
</dbReference>
<proteinExistence type="inferred from homology"/>
<dbReference type="Gene3D" id="1.10.150.130">
    <property type="match status" value="1"/>
</dbReference>
<reference evidence="6" key="1">
    <citation type="submission" date="2020-10" db="EMBL/GenBank/DDBJ databases">
        <authorList>
            <person name="Gilroy R."/>
        </authorList>
    </citation>
    <scope>NUCLEOTIDE SEQUENCE</scope>
    <source>
        <strain evidence="6">D3-1215</strain>
    </source>
</reference>
<dbReference type="AlphaFoldDB" id="A0A9D9EEB0"/>
<evidence type="ECO:0000259" key="5">
    <source>
        <dbReference type="Pfam" id="PF13102"/>
    </source>
</evidence>
<dbReference type="SUPFAM" id="SSF56349">
    <property type="entry name" value="DNA breaking-rejoining enzymes"/>
    <property type="match status" value="1"/>
</dbReference>
<comment type="caution">
    <text evidence="6">The sequence shown here is derived from an EMBL/GenBank/DDBJ whole genome shotgun (WGS) entry which is preliminary data.</text>
</comment>
<dbReference type="InterPro" id="IPR013762">
    <property type="entry name" value="Integrase-like_cat_sf"/>
</dbReference>
<dbReference type="Proteomes" id="UP000823637">
    <property type="component" value="Unassembled WGS sequence"/>
</dbReference>
<dbReference type="PANTHER" id="PTHR30349:SF64">
    <property type="entry name" value="PROPHAGE INTEGRASE INTD-RELATED"/>
    <property type="match status" value="1"/>
</dbReference>
<evidence type="ECO:0000313" key="6">
    <source>
        <dbReference type="EMBL" id="MBO8446436.1"/>
    </source>
</evidence>
<gene>
    <name evidence="6" type="ORF">IAC32_01650</name>
</gene>
<organism evidence="6 7">
    <name type="scientific">Candidatus Enterocola intestinipullorum</name>
    <dbReference type="NCBI Taxonomy" id="2840783"/>
    <lineage>
        <taxon>Bacteria</taxon>
        <taxon>Pseudomonadati</taxon>
        <taxon>Bacteroidota</taxon>
        <taxon>Bacteroidia</taxon>
        <taxon>Bacteroidales</taxon>
        <taxon>Candidatus Enterocola</taxon>
    </lineage>
</organism>
<evidence type="ECO:0000313" key="7">
    <source>
        <dbReference type="Proteomes" id="UP000823637"/>
    </source>
</evidence>
<dbReference type="InterPro" id="IPR011010">
    <property type="entry name" value="DNA_brk_join_enz"/>
</dbReference>
<dbReference type="GO" id="GO:0003677">
    <property type="term" value="F:DNA binding"/>
    <property type="evidence" value="ECO:0007669"/>
    <property type="project" value="UniProtKB-KW"/>
</dbReference>
<evidence type="ECO:0000256" key="1">
    <source>
        <dbReference type="ARBA" id="ARBA00008857"/>
    </source>
</evidence>
<dbReference type="Pfam" id="PF13102">
    <property type="entry name" value="Phage_int_SAM_5"/>
    <property type="match status" value="1"/>
</dbReference>
<dbReference type="GO" id="GO:0015074">
    <property type="term" value="P:DNA integration"/>
    <property type="evidence" value="ECO:0007669"/>
    <property type="project" value="InterPro"/>
</dbReference>
<dbReference type="InterPro" id="IPR002104">
    <property type="entry name" value="Integrase_catalytic"/>
</dbReference>
<protein>
    <submittedName>
        <fullName evidence="6">Site-specific integrase</fullName>
    </submittedName>
</protein>
<sequence>MINMKKQNLLGQNQNSQSFFAFIRSEADRHKMAENCRTAETYLSALSNFKKFRRGRDLPIGEITASLMEQYEAYLVRSNVMRNTSSFYMRILRAVYNKAVERELVCQSHPFRHVYTGVDKTVKRAITTDDIRRIKNLDLTADRKLEFVRDMFMFSFYTRGMSFVDMAYLQKSDLQGGILTYRRRKTNQLINVRWEQCMQDIVNRHAISGESPFLLPIIKHPRRPIRRQYRNALSYHNNKLKTIAMLAGLDVNLTMYVARHSWASAAYFKNIPVSVISAGMGHSSEHTTEIYLSSICNKEVDAANSLILSILG</sequence>
<dbReference type="Gene3D" id="1.10.443.10">
    <property type="entry name" value="Intergrase catalytic core"/>
    <property type="match status" value="1"/>
</dbReference>
<dbReference type="InterPro" id="IPR025269">
    <property type="entry name" value="SAM-like_dom"/>
</dbReference>
<dbReference type="InterPro" id="IPR050090">
    <property type="entry name" value="Tyrosine_recombinase_XerCD"/>
</dbReference>
<dbReference type="InterPro" id="IPR010998">
    <property type="entry name" value="Integrase_recombinase_N"/>
</dbReference>
<dbReference type="EMBL" id="JADIMR010000024">
    <property type="protein sequence ID" value="MBO8446436.1"/>
    <property type="molecule type" value="Genomic_DNA"/>
</dbReference>
<dbReference type="CDD" id="cd01185">
    <property type="entry name" value="INTN1_C_like"/>
    <property type="match status" value="1"/>
</dbReference>
<feature type="domain" description="Phage integrase SAM-like" evidence="5">
    <location>
        <begin position="18"/>
        <end position="109"/>
    </location>
</feature>
<name>A0A9D9EEB0_9BACT</name>
<dbReference type="Pfam" id="PF00589">
    <property type="entry name" value="Phage_integrase"/>
    <property type="match status" value="1"/>
</dbReference>
<evidence type="ECO:0000256" key="2">
    <source>
        <dbReference type="ARBA" id="ARBA00023125"/>
    </source>
</evidence>
<accession>A0A9D9EEB0</accession>
<dbReference type="PANTHER" id="PTHR30349">
    <property type="entry name" value="PHAGE INTEGRASE-RELATED"/>
    <property type="match status" value="1"/>
</dbReference>
<comment type="similarity">
    <text evidence="1">Belongs to the 'phage' integrase family.</text>
</comment>
<evidence type="ECO:0000259" key="4">
    <source>
        <dbReference type="Pfam" id="PF00589"/>
    </source>
</evidence>
<keyword evidence="2" id="KW-0238">DNA-binding</keyword>
<reference evidence="6" key="2">
    <citation type="journal article" date="2021" name="PeerJ">
        <title>Extensive microbial diversity within the chicken gut microbiome revealed by metagenomics and culture.</title>
        <authorList>
            <person name="Gilroy R."/>
            <person name="Ravi A."/>
            <person name="Getino M."/>
            <person name="Pursley I."/>
            <person name="Horton D.L."/>
            <person name="Alikhan N.F."/>
            <person name="Baker D."/>
            <person name="Gharbi K."/>
            <person name="Hall N."/>
            <person name="Watson M."/>
            <person name="Adriaenssens E.M."/>
            <person name="Foster-Nyarko E."/>
            <person name="Jarju S."/>
            <person name="Secka A."/>
            <person name="Antonio M."/>
            <person name="Oren A."/>
            <person name="Chaudhuri R.R."/>
            <person name="La Ragione R."/>
            <person name="Hildebrand F."/>
            <person name="Pallen M.J."/>
        </authorList>
    </citation>
    <scope>NUCLEOTIDE SEQUENCE</scope>
    <source>
        <strain evidence="6">D3-1215</strain>
    </source>
</reference>
<evidence type="ECO:0000256" key="3">
    <source>
        <dbReference type="ARBA" id="ARBA00023172"/>
    </source>
</evidence>
<feature type="domain" description="Tyr recombinase" evidence="4">
    <location>
        <begin position="175"/>
        <end position="293"/>
    </location>
</feature>
<keyword evidence="3" id="KW-0233">DNA recombination</keyword>